<dbReference type="GO" id="GO:0009103">
    <property type="term" value="P:lipopolysaccharide biosynthetic process"/>
    <property type="evidence" value="ECO:0007669"/>
    <property type="project" value="TreeGrafter"/>
</dbReference>
<feature type="transmembrane region" description="Helical" evidence="1">
    <location>
        <begin position="41"/>
        <end position="63"/>
    </location>
</feature>
<gene>
    <name evidence="3" type="ORF">JKX24_21275</name>
</gene>
<feature type="transmembrane region" description="Helical" evidence="1">
    <location>
        <begin position="165"/>
        <end position="185"/>
    </location>
</feature>
<dbReference type="PANTHER" id="PTHR23028">
    <property type="entry name" value="ACETYLTRANSFERASE"/>
    <property type="match status" value="1"/>
</dbReference>
<dbReference type="AlphaFoldDB" id="A0A7U0N513"/>
<feature type="transmembrane region" description="Helical" evidence="1">
    <location>
        <begin position="197"/>
        <end position="215"/>
    </location>
</feature>
<dbReference type="PANTHER" id="PTHR23028:SF53">
    <property type="entry name" value="ACYL_TRANSF_3 DOMAIN-CONTAINING PROTEIN"/>
    <property type="match status" value="1"/>
</dbReference>
<keyword evidence="3" id="KW-0012">Acyltransferase</keyword>
<keyword evidence="3" id="KW-0808">Transferase</keyword>
<dbReference type="Pfam" id="PF01757">
    <property type="entry name" value="Acyl_transf_3"/>
    <property type="match status" value="1"/>
</dbReference>
<feature type="transmembrane region" description="Helical" evidence="1">
    <location>
        <begin position="84"/>
        <end position="102"/>
    </location>
</feature>
<dbReference type="GO" id="GO:0016020">
    <property type="term" value="C:membrane"/>
    <property type="evidence" value="ECO:0007669"/>
    <property type="project" value="TreeGrafter"/>
</dbReference>
<protein>
    <submittedName>
        <fullName evidence="3">Acyltransferase</fullName>
    </submittedName>
</protein>
<feature type="transmembrane region" description="Helical" evidence="1">
    <location>
        <begin position="142"/>
        <end position="158"/>
    </location>
</feature>
<proteinExistence type="predicted"/>
<evidence type="ECO:0000313" key="3">
    <source>
        <dbReference type="EMBL" id="QQX52680.1"/>
    </source>
</evidence>
<feature type="transmembrane region" description="Helical" evidence="1">
    <location>
        <begin position="251"/>
        <end position="271"/>
    </location>
</feature>
<reference evidence="3 4" key="1">
    <citation type="submission" date="2021-01" db="EMBL/GenBank/DDBJ databases">
        <title>Chromosome sequence of Serratia proteamaculans strain 94 rif-r, isolated from spoiled beef.</title>
        <authorList>
            <person name="Zaytseva Y.V."/>
            <person name="Iablokov S.N."/>
            <person name="Klyukina A."/>
        </authorList>
    </citation>
    <scope>NUCLEOTIDE SEQUENCE [LARGE SCALE GENOMIC DNA]</scope>
    <source>
        <strain evidence="3 4">94 rif-r</strain>
    </source>
</reference>
<dbReference type="RefSeq" id="WP_099064251.1">
    <property type="nucleotide sequence ID" value="NZ_CBCPIO010000024.1"/>
</dbReference>
<dbReference type="InterPro" id="IPR002656">
    <property type="entry name" value="Acyl_transf_3_dom"/>
</dbReference>
<organism evidence="3 4">
    <name type="scientific">Serratia proteamaculans</name>
    <dbReference type="NCBI Taxonomy" id="28151"/>
    <lineage>
        <taxon>Bacteria</taxon>
        <taxon>Pseudomonadati</taxon>
        <taxon>Pseudomonadota</taxon>
        <taxon>Gammaproteobacteria</taxon>
        <taxon>Enterobacterales</taxon>
        <taxon>Yersiniaceae</taxon>
        <taxon>Serratia</taxon>
    </lineage>
</organism>
<dbReference type="EMBL" id="CP068391">
    <property type="protein sequence ID" value="QQX52680.1"/>
    <property type="molecule type" value="Genomic_DNA"/>
</dbReference>
<feature type="transmembrane region" description="Helical" evidence="1">
    <location>
        <begin position="291"/>
        <end position="308"/>
    </location>
</feature>
<keyword evidence="1" id="KW-0812">Transmembrane</keyword>
<accession>A0A7U0N513</accession>
<feature type="transmembrane region" description="Helical" evidence="1">
    <location>
        <begin position="320"/>
        <end position="339"/>
    </location>
</feature>
<feature type="transmembrane region" description="Helical" evidence="1">
    <location>
        <begin position="12"/>
        <end position="29"/>
    </location>
</feature>
<dbReference type="InterPro" id="IPR050879">
    <property type="entry name" value="Acyltransferase_3"/>
</dbReference>
<evidence type="ECO:0000313" key="4">
    <source>
        <dbReference type="Proteomes" id="UP000596176"/>
    </source>
</evidence>
<keyword evidence="1" id="KW-0472">Membrane</keyword>
<evidence type="ECO:0000259" key="2">
    <source>
        <dbReference type="Pfam" id="PF01757"/>
    </source>
</evidence>
<name>A0A7U0N513_SERPR</name>
<sequence length="353" mass="40433">MEKKLNPWLDLCRSLAIIMVILSHGRVFLLPALPSSQYLKFGGFLGVELFFVLSGFLIGRIIFDKIEKSDTAFGWIPSFWFRRWMRTYPSYILFLILNLLLIDNIRPDAQPNLLAFSTFTQSLTIPHPSFFGEAWSLAVEEVFYFSFPIVISVFLFATTNKRNSIILSIALIIAMSLAFRINAAINTSMTFNEIRSTSLYRLDSLMIGVIFSWLFLSKKINIFSKLGISLVPVAIYIAAKPDAFMDNSALLKIFLFDVANIGFACLITVFYHIEVNPMVKFVTSRMARWSYAAYLTNLPVLYFINHYISKPTSLIGCISIWLLFLVMTILISKLVYDLFEVKVLQLRDRMKSA</sequence>
<evidence type="ECO:0000256" key="1">
    <source>
        <dbReference type="SAM" id="Phobius"/>
    </source>
</evidence>
<dbReference type="Proteomes" id="UP000596176">
    <property type="component" value="Chromosome"/>
</dbReference>
<keyword evidence="1" id="KW-1133">Transmembrane helix</keyword>
<feature type="domain" description="Acyltransferase 3" evidence="2">
    <location>
        <begin position="6"/>
        <end position="334"/>
    </location>
</feature>
<feature type="transmembrane region" description="Helical" evidence="1">
    <location>
        <begin position="222"/>
        <end position="239"/>
    </location>
</feature>
<dbReference type="GO" id="GO:0016747">
    <property type="term" value="F:acyltransferase activity, transferring groups other than amino-acyl groups"/>
    <property type="evidence" value="ECO:0007669"/>
    <property type="project" value="InterPro"/>
</dbReference>